<protein>
    <submittedName>
        <fullName evidence="1">Uncharacterized protein</fullName>
    </submittedName>
</protein>
<organism evidence="1">
    <name type="scientific">bioreactor metagenome</name>
    <dbReference type="NCBI Taxonomy" id="1076179"/>
    <lineage>
        <taxon>unclassified sequences</taxon>
        <taxon>metagenomes</taxon>
        <taxon>ecological metagenomes</taxon>
    </lineage>
</organism>
<name>A0A645FKJ0_9ZZZZ</name>
<accession>A0A645FKJ0</accession>
<reference evidence="1" key="1">
    <citation type="submission" date="2019-08" db="EMBL/GenBank/DDBJ databases">
        <authorList>
            <person name="Kucharzyk K."/>
            <person name="Murdoch R.W."/>
            <person name="Higgins S."/>
            <person name="Loffler F."/>
        </authorList>
    </citation>
    <scope>NUCLEOTIDE SEQUENCE</scope>
</reference>
<evidence type="ECO:0000313" key="1">
    <source>
        <dbReference type="EMBL" id="MPN14927.1"/>
    </source>
</evidence>
<proteinExistence type="predicted"/>
<sequence length="79" mass="8967">MYEVESFGIEHRDDVALEIISQPIEEALLLLLSLFQYTETFLLLTAEPALGRPLLRTGLPPVGDPLYERHPLSIFSSKR</sequence>
<comment type="caution">
    <text evidence="1">The sequence shown here is derived from an EMBL/GenBank/DDBJ whole genome shotgun (WGS) entry which is preliminary data.</text>
</comment>
<dbReference type="EMBL" id="VSSQ01061622">
    <property type="protein sequence ID" value="MPN14927.1"/>
    <property type="molecule type" value="Genomic_DNA"/>
</dbReference>
<gene>
    <name evidence="1" type="ORF">SDC9_162256</name>
</gene>
<dbReference type="AlphaFoldDB" id="A0A645FKJ0"/>